<evidence type="ECO:0000256" key="3">
    <source>
        <dbReference type="SAM" id="MobiDB-lite"/>
    </source>
</evidence>
<proteinExistence type="predicted"/>
<dbReference type="Proteomes" id="UP001604335">
    <property type="component" value="Unassembled WGS sequence"/>
</dbReference>
<keyword evidence="1 2" id="KW-0238">DNA-binding</keyword>
<feature type="region of interest" description="Disordered" evidence="3">
    <location>
        <begin position="28"/>
        <end position="50"/>
    </location>
</feature>
<keyword evidence="6" id="KW-1185">Reference proteome</keyword>
<dbReference type="RefSeq" id="WP_393010759.1">
    <property type="nucleotide sequence ID" value="NZ_JAZAQF010000018.1"/>
</dbReference>
<dbReference type="EMBL" id="JAZAQF010000018">
    <property type="protein sequence ID" value="MFG3816686.1"/>
    <property type="molecule type" value="Genomic_DNA"/>
</dbReference>
<evidence type="ECO:0000313" key="6">
    <source>
        <dbReference type="Proteomes" id="UP001604335"/>
    </source>
</evidence>
<sequence length="249" mass="28194">MKFAHIQDMSDPRFLSSPLLATVQRMMTPGTKAPPKPAARKKPRQARSQARVNRILDVAEKLLIAEGYNATTTQAIAAQAEVPIGSLYQFFPDKNAIVGALAERYNDQMYALFLQLHASEAKNLSLKDYVDRIVDSFDQFLETHPGYLAILMPLQGLPELAEIDAENDDRLIQGYIDYFQDRYPGQTAETYEAIAFVIVKGIGTLLWFTFGQTDLAQTRLVQETKKLMLSYLSNYFEDNHFENSEILES</sequence>
<feature type="domain" description="HTH tetR-type" evidence="4">
    <location>
        <begin position="49"/>
        <end position="109"/>
    </location>
</feature>
<dbReference type="InterPro" id="IPR050109">
    <property type="entry name" value="HTH-type_TetR-like_transc_reg"/>
</dbReference>
<dbReference type="PROSITE" id="PS50977">
    <property type="entry name" value="HTH_TETR_2"/>
    <property type="match status" value="1"/>
</dbReference>
<dbReference type="Pfam" id="PF00440">
    <property type="entry name" value="TetR_N"/>
    <property type="match status" value="1"/>
</dbReference>
<reference evidence="6" key="1">
    <citation type="journal article" date="2024" name="Algal Res.">
        <title>Biochemical, toxicological and genomic investigation of a high-biomass producing Limnothrix strain isolated from Italian shallow drinking water reservoir.</title>
        <authorList>
            <person name="Simonazzi M."/>
            <person name="Shishido T.K."/>
            <person name="Delbaje E."/>
            <person name="Wahlsten M."/>
            <person name="Fewer D.P."/>
            <person name="Sivonen K."/>
            <person name="Pezzolesi L."/>
            <person name="Pistocchi R."/>
        </authorList>
    </citation>
    <scope>NUCLEOTIDE SEQUENCE [LARGE SCALE GENOMIC DNA]</scope>
    <source>
        <strain evidence="6">LRLZ20PSL1</strain>
    </source>
</reference>
<evidence type="ECO:0000259" key="4">
    <source>
        <dbReference type="PROSITE" id="PS50977"/>
    </source>
</evidence>
<evidence type="ECO:0000256" key="1">
    <source>
        <dbReference type="ARBA" id="ARBA00023125"/>
    </source>
</evidence>
<name>A0ABW7C658_9CYAN</name>
<gene>
    <name evidence="5" type="ORF">VPK24_03475</name>
</gene>
<dbReference type="InterPro" id="IPR041669">
    <property type="entry name" value="TetR_C_15"/>
</dbReference>
<dbReference type="Gene3D" id="1.10.357.10">
    <property type="entry name" value="Tetracycline Repressor, domain 2"/>
    <property type="match status" value="1"/>
</dbReference>
<evidence type="ECO:0000256" key="2">
    <source>
        <dbReference type="PROSITE-ProRule" id="PRU00335"/>
    </source>
</evidence>
<dbReference type="PANTHER" id="PTHR30055">
    <property type="entry name" value="HTH-TYPE TRANSCRIPTIONAL REGULATOR RUTR"/>
    <property type="match status" value="1"/>
</dbReference>
<dbReference type="SUPFAM" id="SSF46689">
    <property type="entry name" value="Homeodomain-like"/>
    <property type="match status" value="1"/>
</dbReference>
<dbReference type="Pfam" id="PF17918">
    <property type="entry name" value="TetR_C_15"/>
    <property type="match status" value="1"/>
</dbReference>
<evidence type="ECO:0000313" key="5">
    <source>
        <dbReference type="EMBL" id="MFG3816686.1"/>
    </source>
</evidence>
<feature type="DNA-binding region" description="H-T-H motif" evidence="2">
    <location>
        <begin position="72"/>
        <end position="91"/>
    </location>
</feature>
<accession>A0ABW7C658</accession>
<protein>
    <submittedName>
        <fullName evidence="5">TetR/AcrR family transcriptional regulator</fullName>
    </submittedName>
</protein>
<dbReference type="PANTHER" id="PTHR30055:SF226">
    <property type="entry name" value="HTH-TYPE TRANSCRIPTIONAL REGULATOR PKSA"/>
    <property type="match status" value="1"/>
</dbReference>
<dbReference type="InterPro" id="IPR009057">
    <property type="entry name" value="Homeodomain-like_sf"/>
</dbReference>
<dbReference type="PRINTS" id="PR00455">
    <property type="entry name" value="HTHTETR"/>
</dbReference>
<dbReference type="InterPro" id="IPR001647">
    <property type="entry name" value="HTH_TetR"/>
</dbReference>
<organism evidence="5 6">
    <name type="scientific">Limnothrix redekei LRLZ20PSL1</name>
    <dbReference type="NCBI Taxonomy" id="3112953"/>
    <lineage>
        <taxon>Bacteria</taxon>
        <taxon>Bacillati</taxon>
        <taxon>Cyanobacteriota</taxon>
        <taxon>Cyanophyceae</taxon>
        <taxon>Pseudanabaenales</taxon>
        <taxon>Pseudanabaenaceae</taxon>
        <taxon>Limnothrix</taxon>
    </lineage>
</organism>
<comment type="caution">
    <text evidence="5">The sequence shown here is derived from an EMBL/GenBank/DDBJ whole genome shotgun (WGS) entry which is preliminary data.</text>
</comment>